<proteinExistence type="predicted"/>
<dbReference type="RefSeq" id="WP_263334743.1">
    <property type="nucleotide sequence ID" value="NZ_JAGSYH010000002.1"/>
</dbReference>
<name>A0ABW1ECI0_9BACT</name>
<reference evidence="3" key="1">
    <citation type="journal article" date="2019" name="Int. J. Syst. Evol. Microbiol.">
        <title>The Global Catalogue of Microorganisms (GCM) 10K type strain sequencing project: providing services to taxonomists for standard genome sequencing and annotation.</title>
        <authorList>
            <consortium name="The Broad Institute Genomics Platform"/>
            <consortium name="The Broad Institute Genome Sequencing Center for Infectious Disease"/>
            <person name="Wu L."/>
            <person name="Ma J."/>
        </authorList>
    </citation>
    <scope>NUCLEOTIDE SEQUENCE [LARGE SCALE GENOMIC DNA]</scope>
    <source>
        <strain evidence="3">JCM 4087</strain>
    </source>
</reference>
<accession>A0ABW1ECI0</accession>
<organism evidence="2 3">
    <name type="scientific">Acidicapsa dinghuensis</name>
    <dbReference type="NCBI Taxonomy" id="2218256"/>
    <lineage>
        <taxon>Bacteria</taxon>
        <taxon>Pseudomonadati</taxon>
        <taxon>Acidobacteriota</taxon>
        <taxon>Terriglobia</taxon>
        <taxon>Terriglobales</taxon>
        <taxon>Acidobacteriaceae</taxon>
        <taxon>Acidicapsa</taxon>
    </lineage>
</organism>
<keyword evidence="1" id="KW-0812">Transmembrane</keyword>
<keyword evidence="3" id="KW-1185">Reference proteome</keyword>
<evidence type="ECO:0000256" key="1">
    <source>
        <dbReference type="SAM" id="Phobius"/>
    </source>
</evidence>
<comment type="caution">
    <text evidence="2">The sequence shown here is derived from an EMBL/GenBank/DDBJ whole genome shotgun (WGS) entry which is preliminary data.</text>
</comment>
<feature type="transmembrane region" description="Helical" evidence="1">
    <location>
        <begin position="80"/>
        <end position="103"/>
    </location>
</feature>
<evidence type="ECO:0000313" key="3">
    <source>
        <dbReference type="Proteomes" id="UP001596091"/>
    </source>
</evidence>
<protein>
    <recommendedName>
        <fullName evidence="4">DUF2946 domain-containing protein</fullName>
    </recommendedName>
</protein>
<keyword evidence="1" id="KW-1133">Transmembrane helix</keyword>
<dbReference type="Proteomes" id="UP001596091">
    <property type="component" value="Unassembled WGS sequence"/>
</dbReference>
<evidence type="ECO:0008006" key="4">
    <source>
        <dbReference type="Google" id="ProtNLM"/>
    </source>
</evidence>
<dbReference type="EMBL" id="JBHSPH010000001">
    <property type="protein sequence ID" value="MFC5860967.1"/>
    <property type="molecule type" value="Genomic_DNA"/>
</dbReference>
<gene>
    <name evidence="2" type="ORF">ACFPT7_01530</name>
</gene>
<evidence type="ECO:0000313" key="2">
    <source>
        <dbReference type="EMBL" id="MFC5860967.1"/>
    </source>
</evidence>
<sequence length="125" mass="13307">MRFGTHKHTLAARLPQWLAIRAAVCLFLLVSVSFAGVAHNHTLGLSSASGPTTVVAAHHGPHSNLPGSEETCLLCVTMHSVLIGTVVIAIATALLAILAATLFQQRPIAQLWHFCLFSRPPPCLL</sequence>
<keyword evidence="1" id="KW-0472">Membrane</keyword>